<evidence type="ECO:0000256" key="1">
    <source>
        <dbReference type="ARBA" id="ARBA00004651"/>
    </source>
</evidence>
<dbReference type="GO" id="GO:0008076">
    <property type="term" value="C:voltage-gated potassium channel complex"/>
    <property type="evidence" value="ECO:0007669"/>
    <property type="project" value="InterPro"/>
</dbReference>
<feature type="transmembrane region" description="Helical" evidence="17">
    <location>
        <begin position="564"/>
        <end position="587"/>
    </location>
</feature>
<dbReference type="WBParaSite" id="MBELARI_LOCUS5417">
    <property type="protein sequence ID" value="MBELARI_LOCUS5417"/>
    <property type="gene ID" value="MBELARI_LOCUS5417"/>
</dbReference>
<dbReference type="Gene3D" id="1.10.287.70">
    <property type="match status" value="1"/>
</dbReference>
<dbReference type="Gene3D" id="3.30.710.10">
    <property type="entry name" value="Potassium Channel Kv1.1, Chain A"/>
    <property type="match status" value="1"/>
</dbReference>
<dbReference type="InterPro" id="IPR027359">
    <property type="entry name" value="Volt_channel_dom_sf"/>
</dbReference>
<dbReference type="FunFam" id="1.20.120.350:FF:000070">
    <property type="entry name" value="K+ channel tetramerization domain protein"/>
    <property type="match status" value="1"/>
</dbReference>
<dbReference type="GO" id="GO:0042302">
    <property type="term" value="F:structural constituent of cuticle"/>
    <property type="evidence" value="ECO:0007669"/>
    <property type="project" value="InterPro"/>
</dbReference>
<keyword evidence="12" id="KW-0406">Ion transport</keyword>
<feature type="compositionally biased region" description="Pro residues" evidence="16">
    <location>
        <begin position="84"/>
        <end position="103"/>
    </location>
</feature>
<dbReference type="GO" id="GO:0001508">
    <property type="term" value="P:action potential"/>
    <property type="evidence" value="ECO:0007669"/>
    <property type="project" value="TreeGrafter"/>
</dbReference>
<evidence type="ECO:0000256" key="15">
    <source>
        <dbReference type="ARBA" id="ARBA00023303"/>
    </source>
</evidence>
<dbReference type="Gene3D" id="1.20.120.350">
    <property type="entry name" value="Voltage-gated potassium channels. Chain C"/>
    <property type="match status" value="1"/>
</dbReference>
<dbReference type="InterPro" id="IPR028325">
    <property type="entry name" value="VG_K_chnl"/>
</dbReference>
<dbReference type="InterPro" id="IPR003971">
    <property type="entry name" value="K_chnl_volt-dep_Kv5/Kv9"/>
</dbReference>
<dbReference type="InterPro" id="IPR005821">
    <property type="entry name" value="Ion_trans_dom"/>
</dbReference>
<dbReference type="SUPFAM" id="SSF54695">
    <property type="entry name" value="POZ domain"/>
    <property type="match status" value="1"/>
</dbReference>
<keyword evidence="10" id="KW-0630">Potassium</keyword>
<dbReference type="PRINTS" id="PR01491">
    <property type="entry name" value="KVCHANNEL"/>
</dbReference>
<dbReference type="Pfam" id="PF00520">
    <property type="entry name" value="Ion_trans"/>
    <property type="match status" value="1"/>
</dbReference>
<dbReference type="PRINTS" id="PR00169">
    <property type="entry name" value="KCHANNEL"/>
</dbReference>
<feature type="region of interest" description="Disordered" evidence="16">
    <location>
        <begin position="71"/>
        <end position="103"/>
    </location>
</feature>
<organism evidence="19 20">
    <name type="scientific">Mesorhabditis belari</name>
    <dbReference type="NCBI Taxonomy" id="2138241"/>
    <lineage>
        <taxon>Eukaryota</taxon>
        <taxon>Metazoa</taxon>
        <taxon>Ecdysozoa</taxon>
        <taxon>Nematoda</taxon>
        <taxon>Chromadorea</taxon>
        <taxon>Rhabditida</taxon>
        <taxon>Rhabditina</taxon>
        <taxon>Rhabditomorpha</taxon>
        <taxon>Rhabditoidea</taxon>
        <taxon>Rhabditidae</taxon>
        <taxon>Mesorhabditinae</taxon>
        <taxon>Mesorhabditis</taxon>
    </lineage>
</organism>
<dbReference type="InterPro" id="IPR003131">
    <property type="entry name" value="T1-type_BTB"/>
</dbReference>
<keyword evidence="4" id="KW-1003">Cell membrane</keyword>
<feature type="transmembrane region" description="Helical" evidence="17">
    <location>
        <begin position="699"/>
        <end position="719"/>
    </location>
</feature>
<evidence type="ECO:0000256" key="5">
    <source>
        <dbReference type="ARBA" id="ARBA00022538"/>
    </source>
</evidence>
<evidence type="ECO:0000256" key="2">
    <source>
        <dbReference type="ARBA" id="ARBA00011518"/>
    </source>
</evidence>
<dbReference type="PANTHER" id="PTHR11537">
    <property type="entry name" value="VOLTAGE-GATED POTASSIUM CHANNEL"/>
    <property type="match status" value="1"/>
</dbReference>
<dbReference type="Pfam" id="PF02214">
    <property type="entry name" value="BTB_2"/>
    <property type="match status" value="1"/>
</dbReference>
<dbReference type="SUPFAM" id="SSF81324">
    <property type="entry name" value="Voltage-gated potassium channels"/>
    <property type="match status" value="1"/>
</dbReference>
<evidence type="ECO:0000256" key="16">
    <source>
        <dbReference type="SAM" id="MobiDB-lite"/>
    </source>
</evidence>
<evidence type="ECO:0000256" key="6">
    <source>
        <dbReference type="ARBA" id="ARBA00022692"/>
    </source>
</evidence>
<feature type="transmembrane region" description="Helical" evidence="17">
    <location>
        <begin position="12"/>
        <end position="36"/>
    </location>
</feature>
<dbReference type="PRINTS" id="PR01494">
    <property type="entry name" value="KV9CHANNEL"/>
</dbReference>
<feature type="compositionally biased region" description="Pro residues" evidence="16">
    <location>
        <begin position="153"/>
        <end position="163"/>
    </location>
</feature>
<evidence type="ECO:0000256" key="8">
    <source>
        <dbReference type="ARBA" id="ARBA00022826"/>
    </source>
</evidence>
<dbReference type="InterPro" id="IPR011333">
    <property type="entry name" value="SKP1/BTB/POZ_sf"/>
</dbReference>
<evidence type="ECO:0000256" key="14">
    <source>
        <dbReference type="ARBA" id="ARBA00023157"/>
    </source>
</evidence>
<keyword evidence="11 17" id="KW-1133">Transmembrane helix</keyword>
<dbReference type="InterPro" id="IPR003968">
    <property type="entry name" value="K_chnl_volt-dep_Kv"/>
</dbReference>
<sequence>MDVDMKIRIYRVIGYLAVTCSTIAILCICVALPIIYNQVYSIRQQVHLELEQCKNSVRFVWNGVKIFDKSSTKGNRTTRDAYPTIPPPPPLSVYPTEPPRPPPYPIQPPMGVCESCCTPGPPGPMGSPGAPGQPGQPGSRGQPGNPGRSPKKPCLPPSPPPWMLPSSAVPLERSVRIPAGTKLTTSRIIGSPAAPILKKTTSFGAGERFARHTFGSPGPAGEVLNGSGSGVSPRDHHTMLGHMASGSATLSAVRDQQETENRGDSLEPESTQGDRYGSDAGFNEDVEGRLPLERNAHKNSVREPIPDAMLKLNIGGSSYRIRSRSIVKFGPKTLLGRFVRMNHEHRRQWADWYFEDTDEYFFERVPRYFDPIYDFFATGKLHVPKDLCFDKFMAELRFWAVSKSKMDDCCSPFTQYAFTLTAPSQEKDHFIGVRCAKLRRRLWLVLEGHTNSKWWKVFEVTSTSFVVLSVAALILGSIPQFQVPQRTADGEFGFVTGTYPTYPAHGETIYKQRTVIKEGPTDQDEMVEHPVFNYVENICVVYFSLEYALRFWVAPRKLAFARQFLNVIDLLSIAPFLIEMLLILVGISGDNVRKVRWAFLTVRLLRVLRVIRIAKLGRFSPGLANFALTIRKSKKQMQMVGVVMATVVIFFSTLIYFLERDEPGTKFTSIPAAFWWSVVTMATVGYGDLVPVTVAGKLVGSGAIVCGVMVLALPITIMVNNFMQVVKLREEKIIKKYAQAHGDQGNVNPICRLKVPCEDPRTIQISYSHRRDEEVLYSPQ</sequence>
<feature type="transmembrane region" description="Helical" evidence="17">
    <location>
        <begin position="670"/>
        <end position="687"/>
    </location>
</feature>
<keyword evidence="8" id="KW-0631">Potassium channel</keyword>
<evidence type="ECO:0000256" key="13">
    <source>
        <dbReference type="ARBA" id="ARBA00023136"/>
    </source>
</evidence>
<dbReference type="SMART" id="SM01088">
    <property type="entry name" value="Col_cuticle_N"/>
    <property type="match status" value="1"/>
</dbReference>
<keyword evidence="19" id="KW-1185">Reference proteome</keyword>
<dbReference type="FunFam" id="1.10.287.70:FF:000005">
    <property type="entry name" value="potassium voltage-gated channel subfamily G member 1"/>
    <property type="match status" value="1"/>
</dbReference>
<dbReference type="GO" id="GO:0005251">
    <property type="term" value="F:delayed rectifier potassium channel activity"/>
    <property type="evidence" value="ECO:0007669"/>
    <property type="project" value="TreeGrafter"/>
</dbReference>
<evidence type="ECO:0000313" key="19">
    <source>
        <dbReference type="Proteomes" id="UP000887575"/>
    </source>
</evidence>
<accession>A0AAF3FFK3</accession>
<comment type="subcellular location">
    <subcellularLocation>
        <location evidence="1">Cell membrane</location>
        <topology evidence="1">Multi-pass membrane protein</topology>
    </subcellularLocation>
</comment>
<dbReference type="CDD" id="cd18317">
    <property type="entry name" value="BTB_POZ_Kv"/>
    <property type="match status" value="1"/>
</dbReference>
<dbReference type="GO" id="GO:0051260">
    <property type="term" value="P:protein homooligomerization"/>
    <property type="evidence" value="ECO:0007669"/>
    <property type="project" value="InterPro"/>
</dbReference>
<proteinExistence type="predicted"/>
<keyword evidence="13 17" id="KW-0472">Membrane</keyword>
<keyword evidence="7" id="KW-0677">Repeat</keyword>
<evidence type="ECO:0000256" key="9">
    <source>
        <dbReference type="ARBA" id="ARBA00022882"/>
    </source>
</evidence>
<feature type="domain" description="Nematode cuticle collagen N-terminal" evidence="18">
    <location>
        <begin position="12"/>
        <end position="64"/>
    </location>
</feature>
<keyword evidence="3" id="KW-0813">Transport</keyword>
<dbReference type="PANTHER" id="PTHR11537:SF114">
    <property type="entry name" value="BTB DOMAIN-CONTAINING PROTEIN"/>
    <property type="match status" value="1"/>
</dbReference>
<keyword evidence="14" id="KW-1015">Disulfide bond</keyword>
<keyword evidence="5" id="KW-0633">Potassium transport</keyword>
<protein>
    <recommendedName>
        <fullName evidence="18">Nematode cuticle collagen N-terminal domain-containing protein</fullName>
    </recommendedName>
</protein>
<evidence type="ECO:0000256" key="12">
    <source>
        <dbReference type="ARBA" id="ARBA00023065"/>
    </source>
</evidence>
<evidence type="ECO:0000256" key="17">
    <source>
        <dbReference type="SAM" id="Phobius"/>
    </source>
</evidence>
<evidence type="ECO:0000313" key="20">
    <source>
        <dbReference type="WBParaSite" id="MBELARI_LOCUS5417"/>
    </source>
</evidence>
<feature type="compositionally biased region" description="Basic and acidic residues" evidence="16">
    <location>
        <begin position="255"/>
        <end position="265"/>
    </location>
</feature>
<name>A0AAF3FFK3_9BILA</name>
<evidence type="ECO:0000259" key="18">
    <source>
        <dbReference type="SMART" id="SM01088"/>
    </source>
</evidence>
<dbReference type="Proteomes" id="UP000887575">
    <property type="component" value="Unassembled WGS sequence"/>
</dbReference>
<keyword evidence="9" id="KW-0851">Voltage-gated channel</keyword>
<evidence type="ECO:0000256" key="11">
    <source>
        <dbReference type="ARBA" id="ARBA00022989"/>
    </source>
</evidence>
<evidence type="ECO:0000256" key="4">
    <source>
        <dbReference type="ARBA" id="ARBA00022475"/>
    </source>
</evidence>
<evidence type="ECO:0000256" key="3">
    <source>
        <dbReference type="ARBA" id="ARBA00022448"/>
    </source>
</evidence>
<reference evidence="20" key="1">
    <citation type="submission" date="2024-02" db="UniProtKB">
        <authorList>
            <consortium name="WormBaseParasite"/>
        </authorList>
    </citation>
    <scope>IDENTIFICATION</scope>
</reference>
<dbReference type="Pfam" id="PF01484">
    <property type="entry name" value="Col_cuticle_N"/>
    <property type="match status" value="1"/>
</dbReference>
<feature type="region of interest" description="Disordered" evidence="16">
    <location>
        <begin position="122"/>
        <end position="167"/>
    </location>
</feature>
<evidence type="ECO:0000256" key="7">
    <source>
        <dbReference type="ARBA" id="ARBA00022737"/>
    </source>
</evidence>
<keyword evidence="15" id="KW-0407">Ion channel</keyword>
<feature type="compositionally biased region" description="Low complexity" evidence="16">
    <location>
        <begin position="136"/>
        <end position="148"/>
    </location>
</feature>
<feature type="region of interest" description="Disordered" evidence="16">
    <location>
        <begin position="248"/>
        <end position="283"/>
    </location>
</feature>
<comment type="subunit">
    <text evidence="2">Collagen polypeptide chains are complexed within the cuticle by disulfide bonds and other types of covalent cross-links.</text>
</comment>
<dbReference type="AlphaFoldDB" id="A0AAF3FFK3"/>
<dbReference type="InterPro" id="IPR002486">
    <property type="entry name" value="Col_cuticle_N"/>
</dbReference>
<evidence type="ECO:0000256" key="10">
    <source>
        <dbReference type="ARBA" id="ARBA00022958"/>
    </source>
</evidence>
<keyword evidence="6 17" id="KW-0812">Transmembrane</keyword>
<feature type="transmembrane region" description="Helical" evidence="17">
    <location>
        <begin position="639"/>
        <end position="658"/>
    </location>
</feature>